<keyword evidence="5" id="KW-0472">Membrane</keyword>
<evidence type="ECO:0000256" key="2">
    <source>
        <dbReference type="ARBA" id="ARBA00022519"/>
    </source>
</evidence>
<dbReference type="Gene3D" id="3.60.21.10">
    <property type="match status" value="1"/>
</dbReference>
<evidence type="ECO:0000256" key="6">
    <source>
        <dbReference type="ARBA" id="ARBA00023211"/>
    </source>
</evidence>
<dbReference type="InterPro" id="IPR004843">
    <property type="entry name" value="Calcineurin-like_PHP"/>
</dbReference>
<dbReference type="GO" id="GO:0016020">
    <property type="term" value="C:membrane"/>
    <property type="evidence" value="ECO:0007669"/>
    <property type="project" value="GOC"/>
</dbReference>
<evidence type="ECO:0000256" key="3">
    <source>
        <dbReference type="ARBA" id="ARBA00022723"/>
    </source>
</evidence>
<evidence type="ECO:0000259" key="7">
    <source>
        <dbReference type="Pfam" id="PF00149"/>
    </source>
</evidence>
<accession>A0A644TI74</accession>
<keyword evidence="2" id="KW-0997">Cell inner membrane</keyword>
<proteinExistence type="predicted"/>
<gene>
    <name evidence="8" type="primary">lpxH_3</name>
    <name evidence="8" type="ORF">SDC9_12300</name>
</gene>
<comment type="caution">
    <text evidence="8">The sequence shown here is derived from an EMBL/GenBank/DDBJ whole genome shotgun (WGS) entry which is preliminary data.</text>
</comment>
<dbReference type="EMBL" id="VSSQ01000033">
    <property type="protein sequence ID" value="MPL66613.1"/>
    <property type="molecule type" value="Genomic_DNA"/>
</dbReference>
<dbReference type="PANTHER" id="PTHR34990">
    <property type="entry name" value="UDP-2,3-DIACYLGLUCOSAMINE HYDROLASE-RELATED"/>
    <property type="match status" value="1"/>
</dbReference>
<name>A0A644TI74_9ZZZZ</name>
<keyword evidence="4 8" id="KW-0378">Hydrolase</keyword>
<dbReference type="SUPFAM" id="SSF56300">
    <property type="entry name" value="Metallo-dependent phosphatases"/>
    <property type="match status" value="1"/>
</dbReference>
<dbReference type="InterPro" id="IPR043461">
    <property type="entry name" value="LpxH-like"/>
</dbReference>
<dbReference type="GO" id="GO:0046872">
    <property type="term" value="F:metal ion binding"/>
    <property type="evidence" value="ECO:0007669"/>
    <property type="project" value="UniProtKB-KW"/>
</dbReference>
<dbReference type="PANTHER" id="PTHR34990:SF1">
    <property type="entry name" value="UDP-2,3-DIACYLGLUCOSAMINE HYDROLASE"/>
    <property type="match status" value="1"/>
</dbReference>
<dbReference type="Pfam" id="PF00149">
    <property type="entry name" value="Metallophos"/>
    <property type="match status" value="1"/>
</dbReference>
<dbReference type="EC" id="3.6.1.54" evidence="8"/>
<reference evidence="8" key="1">
    <citation type="submission" date="2019-08" db="EMBL/GenBank/DDBJ databases">
        <authorList>
            <person name="Kucharzyk K."/>
            <person name="Murdoch R.W."/>
            <person name="Higgins S."/>
            <person name="Loffler F."/>
        </authorList>
    </citation>
    <scope>NUCLEOTIDE SEQUENCE</scope>
</reference>
<evidence type="ECO:0000256" key="4">
    <source>
        <dbReference type="ARBA" id="ARBA00022801"/>
    </source>
</evidence>
<feature type="domain" description="Calcineurin-like phosphoesterase" evidence="7">
    <location>
        <begin position="7"/>
        <end position="208"/>
    </location>
</feature>
<dbReference type="AlphaFoldDB" id="A0A644TI74"/>
<dbReference type="GO" id="GO:0008758">
    <property type="term" value="F:UDP-2,3-diacylglucosamine hydrolase activity"/>
    <property type="evidence" value="ECO:0007669"/>
    <property type="project" value="TreeGrafter"/>
</dbReference>
<evidence type="ECO:0000256" key="1">
    <source>
        <dbReference type="ARBA" id="ARBA00022475"/>
    </source>
</evidence>
<dbReference type="GO" id="GO:0009245">
    <property type="term" value="P:lipid A biosynthetic process"/>
    <property type="evidence" value="ECO:0007669"/>
    <property type="project" value="TreeGrafter"/>
</dbReference>
<dbReference type="CDD" id="cd07398">
    <property type="entry name" value="MPP_YbbF-LpxH"/>
    <property type="match status" value="1"/>
</dbReference>
<protein>
    <submittedName>
        <fullName evidence="8">UDP-2,3-diacylglucosamine hydrolase</fullName>
        <ecNumber evidence="8">3.6.1.54</ecNumber>
    </submittedName>
</protein>
<evidence type="ECO:0000313" key="8">
    <source>
        <dbReference type="EMBL" id="MPL66613.1"/>
    </source>
</evidence>
<sequence>MIKNKYYFVADIHLGVPNYEESLQREKKLVRFLLEAEKDAKAIYLMGDIFDFWHEYKYVVPKYYVRLLGTLASIVDRGTQVYFFTGNHDQWIRDYFQKEIGMVVCTKELIQNIDGKTFYLAHGDGLDKTDKMYLFMKSLFGSKIIRALFASIHPRWALAFGNSWSKSSRKSHSEEDLMDKEHREEMYKFCQKTIKEKPIDYFVFGHRHLNKEYVIEDNKKLIILSDWINASSYAIWDGSKLELKSFD</sequence>
<keyword evidence="1" id="KW-1003">Cell membrane</keyword>
<keyword evidence="6" id="KW-0464">Manganese</keyword>
<evidence type="ECO:0000256" key="5">
    <source>
        <dbReference type="ARBA" id="ARBA00023136"/>
    </source>
</evidence>
<organism evidence="8">
    <name type="scientific">bioreactor metagenome</name>
    <dbReference type="NCBI Taxonomy" id="1076179"/>
    <lineage>
        <taxon>unclassified sequences</taxon>
        <taxon>metagenomes</taxon>
        <taxon>ecological metagenomes</taxon>
    </lineage>
</organism>
<dbReference type="InterPro" id="IPR029052">
    <property type="entry name" value="Metallo-depent_PP-like"/>
</dbReference>
<keyword evidence="3" id="KW-0479">Metal-binding</keyword>